<feature type="binding site" evidence="11">
    <location>
        <begin position="27"/>
        <end position="32"/>
    </location>
    <ligand>
        <name>ATP</name>
        <dbReference type="ChEBI" id="CHEBI:30616"/>
    </ligand>
</feature>
<feature type="binding site" evidence="11">
    <location>
        <position position="31"/>
    </location>
    <ligand>
        <name>Mg(2+)</name>
        <dbReference type="ChEBI" id="CHEBI:18420"/>
    </ligand>
</feature>
<evidence type="ECO:0000256" key="7">
    <source>
        <dbReference type="ARBA" id="ARBA00022777"/>
    </source>
</evidence>
<dbReference type="GO" id="GO:0008652">
    <property type="term" value="P:amino acid biosynthetic process"/>
    <property type="evidence" value="ECO:0007669"/>
    <property type="project" value="UniProtKB-KW"/>
</dbReference>
<comment type="caution">
    <text evidence="12">The sequence shown here is derived from an EMBL/GenBank/DDBJ whole genome shotgun (WGS) entry which is preliminary data.</text>
</comment>
<comment type="function">
    <text evidence="11">Catalyzes the specific phosphorylation of the 3-hydroxyl group of shikimic acid using ATP as a cosubstrate.</text>
</comment>
<proteinExistence type="inferred from homology"/>
<dbReference type="Pfam" id="PF01202">
    <property type="entry name" value="SKI"/>
    <property type="match status" value="1"/>
</dbReference>
<comment type="subunit">
    <text evidence="11">Monomer.</text>
</comment>
<evidence type="ECO:0000256" key="10">
    <source>
        <dbReference type="ARBA" id="ARBA00048567"/>
    </source>
</evidence>
<dbReference type="PRINTS" id="PR01100">
    <property type="entry name" value="SHIKIMTKNASE"/>
</dbReference>
<dbReference type="CDD" id="cd00464">
    <property type="entry name" value="SK"/>
    <property type="match status" value="1"/>
</dbReference>
<evidence type="ECO:0000256" key="1">
    <source>
        <dbReference type="ARBA" id="ARBA00004842"/>
    </source>
</evidence>
<dbReference type="InterPro" id="IPR000623">
    <property type="entry name" value="Shikimate_kinase/TSH1"/>
</dbReference>
<dbReference type="InterPro" id="IPR031322">
    <property type="entry name" value="Shikimate/glucono_kinase"/>
</dbReference>
<feature type="binding site" evidence="11">
    <location>
        <position position="49"/>
    </location>
    <ligand>
        <name>substrate</name>
    </ligand>
</feature>
<keyword evidence="11" id="KW-0460">Magnesium</keyword>
<dbReference type="PANTHER" id="PTHR21087">
    <property type="entry name" value="SHIKIMATE KINASE"/>
    <property type="match status" value="1"/>
</dbReference>
<dbReference type="EMBL" id="VBSP01000001">
    <property type="protein sequence ID" value="TLQ49516.1"/>
    <property type="molecule type" value="Genomic_DNA"/>
</dbReference>
<dbReference type="GO" id="GO:0005524">
    <property type="term" value="F:ATP binding"/>
    <property type="evidence" value="ECO:0007669"/>
    <property type="project" value="UniProtKB-UniRule"/>
</dbReference>
<keyword evidence="11" id="KW-0963">Cytoplasm</keyword>
<evidence type="ECO:0000256" key="11">
    <source>
        <dbReference type="HAMAP-Rule" id="MF_00109"/>
    </source>
</evidence>
<evidence type="ECO:0000256" key="9">
    <source>
        <dbReference type="ARBA" id="ARBA00023141"/>
    </source>
</evidence>
<keyword evidence="7 11" id="KW-0418">Kinase</keyword>
<gene>
    <name evidence="11" type="primary">aroK</name>
    <name evidence="12" type="ORF">FEZ33_00605</name>
</gene>
<keyword evidence="6 11" id="KW-0547">Nucleotide-binding</keyword>
<dbReference type="OrthoDB" id="9800332at2"/>
<keyword evidence="11" id="KW-0479">Metal-binding</keyword>
<dbReference type="AlphaFoldDB" id="A0A5R9EM90"/>
<comment type="catalytic activity">
    <reaction evidence="10 11">
        <text>shikimate + ATP = 3-phosphoshikimate + ADP + H(+)</text>
        <dbReference type="Rhea" id="RHEA:13121"/>
        <dbReference type="ChEBI" id="CHEBI:15378"/>
        <dbReference type="ChEBI" id="CHEBI:30616"/>
        <dbReference type="ChEBI" id="CHEBI:36208"/>
        <dbReference type="ChEBI" id="CHEBI:145989"/>
        <dbReference type="ChEBI" id="CHEBI:456216"/>
        <dbReference type="EC" id="2.7.1.71"/>
    </reaction>
</comment>
<evidence type="ECO:0000256" key="6">
    <source>
        <dbReference type="ARBA" id="ARBA00022741"/>
    </source>
</evidence>
<evidence type="ECO:0000313" key="12">
    <source>
        <dbReference type="EMBL" id="TLQ49516.1"/>
    </source>
</evidence>
<comment type="similarity">
    <text evidence="2 11">Belongs to the shikimate kinase family.</text>
</comment>
<dbReference type="UniPathway" id="UPA00053">
    <property type="reaction ID" value="UER00088"/>
</dbReference>
<name>A0A5R9EM90_9LACT</name>
<dbReference type="InterPro" id="IPR027417">
    <property type="entry name" value="P-loop_NTPase"/>
</dbReference>
<organism evidence="12 13">
    <name type="scientific">Ruoffia tabacinasalis</name>
    <dbReference type="NCBI Taxonomy" id="87458"/>
    <lineage>
        <taxon>Bacteria</taxon>
        <taxon>Bacillati</taxon>
        <taxon>Bacillota</taxon>
        <taxon>Bacilli</taxon>
        <taxon>Lactobacillales</taxon>
        <taxon>Aerococcaceae</taxon>
        <taxon>Ruoffia</taxon>
    </lineage>
</organism>
<accession>A0A5R9EM90</accession>
<dbReference type="Proteomes" id="UP000306420">
    <property type="component" value="Unassembled WGS sequence"/>
</dbReference>
<evidence type="ECO:0000256" key="4">
    <source>
        <dbReference type="ARBA" id="ARBA00022605"/>
    </source>
</evidence>
<comment type="cofactor">
    <cofactor evidence="11">
        <name>Mg(2+)</name>
        <dbReference type="ChEBI" id="CHEBI:18420"/>
    </cofactor>
    <text evidence="11">Binds 1 Mg(2+) ion per subunit.</text>
</comment>
<dbReference type="Gene3D" id="3.40.50.300">
    <property type="entry name" value="P-loop containing nucleotide triphosphate hydrolases"/>
    <property type="match status" value="1"/>
</dbReference>
<dbReference type="GO" id="GO:0004765">
    <property type="term" value="F:shikimate kinase activity"/>
    <property type="evidence" value="ECO:0007669"/>
    <property type="project" value="UniProtKB-UniRule"/>
</dbReference>
<keyword evidence="4 11" id="KW-0028">Amino-acid biosynthesis</keyword>
<dbReference type="PROSITE" id="PS01128">
    <property type="entry name" value="SHIKIMATE_KINASE"/>
    <property type="match status" value="1"/>
</dbReference>
<dbReference type="GO" id="GO:0000287">
    <property type="term" value="F:magnesium ion binding"/>
    <property type="evidence" value="ECO:0007669"/>
    <property type="project" value="UniProtKB-UniRule"/>
</dbReference>
<comment type="subcellular location">
    <subcellularLocation>
        <location evidence="11">Cytoplasm</location>
    </subcellularLocation>
</comment>
<keyword evidence="8 11" id="KW-0067">ATP-binding</keyword>
<feature type="binding site" evidence="11">
    <location>
        <position position="94"/>
    </location>
    <ligand>
        <name>substrate</name>
    </ligand>
</feature>
<reference evidence="12 13" key="1">
    <citation type="submission" date="2019-05" db="EMBL/GenBank/DDBJ databases">
        <title>The metagenome of a microbial culture collection derived from dairy environment covers the genomic content of the human microbiome.</title>
        <authorList>
            <person name="Roder T."/>
            <person name="Wuthrich D."/>
            <person name="Sattari Z."/>
            <person name="Von Ah U."/>
            <person name="Bar C."/>
            <person name="Ronchi F."/>
            <person name="Macpherson A.J."/>
            <person name="Ganal-Vonarburg S.C."/>
            <person name="Bruggmann R."/>
            <person name="Vergeres G."/>
        </authorList>
    </citation>
    <scope>NUCLEOTIDE SEQUENCE [LARGE SCALE GENOMIC DNA]</scope>
    <source>
        <strain evidence="12 13">FAM 24227</strain>
    </source>
</reference>
<feature type="binding site" evidence="11">
    <location>
        <position position="73"/>
    </location>
    <ligand>
        <name>substrate</name>
    </ligand>
</feature>
<dbReference type="HAMAP" id="MF_00109">
    <property type="entry name" value="Shikimate_kinase"/>
    <property type="match status" value="1"/>
</dbReference>
<feature type="binding site" evidence="11">
    <location>
        <position position="134"/>
    </location>
    <ligand>
        <name>ATP</name>
        <dbReference type="ChEBI" id="CHEBI:30616"/>
    </ligand>
</feature>
<evidence type="ECO:0000256" key="8">
    <source>
        <dbReference type="ARBA" id="ARBA00022840"/>
    </source>
</evidence>
<dbReference type="InterPro" id="IPR023000">
    <property type="entry name" value="Shikimate_kinase_CS"/>
</dbReference>
<dbReference type="PANTHER" id="PTHR21087:SF16">
    <property type="entry name" value="SHIKIMATE KINASE 1, CHLOROPLASTIC"/>
    <property type="match status" value="1"/>
</dbReference>
<dbReference type="EC" id="2.7.1.71" evidence="3 11"/>
<sequence length="182" mass="21043">MKLNVCLKQKKQTKIEVLTMILIGFMGAGKTSVAQTLSKSLNIPCYDLDKEIIKKIQMPLSDYFDKYGETQFRKLEHQFLLKYYSIPGVISTGGGCIENHANRAILKETSNVVYLRANFETLHHRINNDKMNFRPIAKKRTTEELKALYMKRLIYYETCATYTIDTDTLNTQEVSDRIIAMI</sequence>
<dbReference type="SUPFAM" id="SSF52540">
    <property type="entry name" value="P-loop containing nucleoside triphosphate hydrolases"/>
    <property type="match status" value="1"/>
</dbReference>
<dbReference type="GO" id="GO:0009073">
    <property type="term" value="P:aromatic amino acid family biosynthetic process"/>
    <property type="evidence" value="ECO:0007669"/>
    <property type="project" value="UniProtKB-KW"/>
</dbReference>
<evidence type="ECO:0000313" key="13">
    <source>
        <dbReference type="Proteomes" id="UP000306420"/>
    </source>
</evidence>
<comment type="pathway">
    <text evidence="1 11">Metabolic intermediate biosynthesis; chorismate biosynthesis; chorismate from D-erythrose 4-phosphate and phosphoenolpyruvate: step 5/7.</text>
</comment>
<dbReference type="GO" id="GO:0005829">
    <property type="term" value="C:cytosol"/>
    <property type="evidence" value="ECO:0007669"/>
    <property type="project" value="TreeGrafter"/>
</dbReference>
<evidence type="ECO:0000256" key="5">
    <source>
        <dbReference type="ARBA" id="ARBA00022679"/>
    </source>
</evidence>
<protein>
    <recommendedName>
        <fullName evidence="3 11">Shikimate kinase</fullName>
        <shortName evidence="11">SK</shortName>
        <ecNumber evidence="3 11">2.7.1.71</ecNumber>
    </recommendedName>
</protein>
<dbReference type="GO" id="GO:0009423">
    <property type="term" value="P:chorismate biosynthetic process"/>
    <property type="evidence" value="ECO:0007669"/>
    <property type="project" value="UniProtKB-UniRule"/>
</dbReference>
<feature type="binding site" evidence="11">
    <location>
        <position position="152"/>
    </location>
    <ligand>
        <name>substrate</name>
    </ligand>
</feature>
<comment type="caution">
    <text evidence="11">Lacks conserved residue(s) required for the propagation of feature annotation.</text>
</comment>
<evidence type="ECO:0000256" key="3">
    <source>
        <dbReference type="ARBA" id="ARBA00012154"/>
    </source>
</evidence>
<keyword evidence="5 11" id="KW-0808">Transferase</keyword>
<keyword evidence="9 11" id="KW-0057">Aromatic amino acid biosynthesis</keyword>
<evidence type="ECO:0000256" key="2">
    <source>
        <dbReference type="ARBA" id="ARBA00006997"/>
    </source>
</evidence>